<sequence>MEKCKQSILGRRRRLLIGILDVLLQMFIGIGGGLVVGSGMVAFLVVLDVIPRLAQITRSYKNIRSYEIAVIFGSLFFTLTDFFEWTYFLFPMAAAGFGLFAGIFVGMLAAALTEVINVLPILAKRIRMEPFMIWLLMAMIFGKVIGSLIDWLGVLK</sequence>
<evidence type="ECO:0000313" key="3">
    <source>
        <dbReference type="Proteomes" id="UP000061660"/>
    </source>
</evidence>
<dbReference type="InterPro" id="IPR020144">
    <property type="entry name" value="SpoVAB"/>
</dbReference>
<keyword evidence="1" id="KW-0812">Transmembrane</keyword>
<protein>
    <submittedName>
        <fullName evidence="2">Stage V sporulation protein AB</fullName>
    </submittedName>
</protein>
<feature type="transmembrane region" description="Helical" evidence="1">
    <location>
        <begin position="131"/>
        <end position="154"/>
    </location>
</feature>
<organism evidence="2 3">
    <name type="scientific">Paenibacillus naphthalenovorans</name>
    <dbReference type="NCBI Taxonomy" id="162209"/>
    <lineage>
        <taxon>Bacteria</taxon>
        <taxon>Bacillati</taxon>
        <taxon>Bacillota</taxon>
        <taxon>Bacilli</taxon>
        <taxon>Bacillales</taxon>
        <taxon>Paenibacillaceae</taxon>
        <taxon>Paenibacillus</taxon>
    </lineage>
</organism>
<keyword evidence="3" id="KW-1185">Reference proteome</keyword>
<feature type="transmembrane region" description="Helical" evidence="1">
    <location>
        <begin position="22"/>
        <end position="47"/>
    </location>
</feature>
<feature type="transmembrane region" description="Helical" evidence="1">
    <location>
        <begin position="94"/>
        <end position="119"/>
    </location>
</feature>
<dbReference type="PATRIC" id="fig|162209.4.peg.2524"/>
<keyword evidence="1" id="KW-1133">Transmembrane helix</keyword>
<evidence type="ECO:0000313" key="2">
    <source>
        <dbReference type="EMBL" id="ALS22746.1"/>
    </source>
</evidence>
<dbReference type="Pfam" id="PF13782">
    <property type="entry name" value="SpoVAB"/>
    <property type="match status" value="1"/>
</dbReference>
<proteinExistence type="predicted"/>
<keyword evidence="1" id="KW-0472">Membrane</keyword>
<dbReference type="STRING" id="162209.IJ22_23730"/>
<reference evidence="2 3" key="2">
    <citation type="journal article" date="2016" name="Genome Announc.">
        <title>Complete Genome Sequences of Two Interactive Moderate Thermophiles, Paenibacillus napthalenovorans 32O-Y and Paenibacillus sp. 32O-W.</title>
        <authorList>
            <person name="Butler R.R.III."/>
            <person name="Wang J."/>
            <person name="Stark B.C."/>
            <person name="Pombert J.F."/>
        </authorList>
    </citation>
    <scope>NUCLEOTIDE SEQUENCE [LARGE SCALE GENOMIC DNA]</scope>
    <source>
        <strain evidence="2 3">32O-Y</strain>
    </source>
</reference>
<dbReference type="Proteomes" id="UP000061660">
    <property type="component" value="Chromosome"/>
</dbReference>
<evidence type="ECO:0000256" key="1">
    <source>
        <dbReference type="SAM" id="Phobius"/>
    </source>
</evidence>
<feature type="transmembrane region" description="Helical" evidence="1">
    <location>
        <begin position="68"/>
        <end position="88"/>
    </location>
</feature>
<dbReference type="KEGG" id="pnp:IJ22_23730"/>
<dbReference type="AlphaFoldDB" id="A0A0U2WBM1"/>
<accession>A0A0U2WBM1</accession>
<name>A0A0U2WBM1_9BACL</name>
<reference evidence="3" key="1">
    <citation type="submission" date="2015-12" db="EMBL/GenBank/DDBJ databases">
        <title>Complete genome sequences of two moderately thermophilic Paenibacillus species.</title>
        <authorList>
            <person name="Butler R.III."/>
            <person name="Wang J."/>
            <person name="Stark B.C."/>
            <person name="Pombert J.-F."/>
        </authorList>
    </citation>
    <scope>NUCLEOTIDE SEQUENCE [LARGE SCALE GENOMIC DNA]</scope>
    <source>
        <strain evidence="3">32O-Y</strain>
    </source>
</reference>
<dbReference type="EMBL" id="CP013652">
    <property type="protein sequence ID" value="ALS22746.1"/>
    <property type="molecule type" value="Genomic_DNA"/>
</dbReference>
<gene>
    <name evidence="2" type="ORF">IJ22_23730</name>
</gene>